<accession>A0A835PUC0</accession>
<dbReference type="EMBL" id="JADCNM010000012">
    <property type="protein sequence ID" value="KAG0458775.1"/>
    <property type="molecule type" value="Genomic_DNA"/>
</dbReference>
<dbReference type="PANTHER" id="PTHR34212:SF1">
    <property type="entry name" value="OS06G0106900 PROTEIN"/>
    <property type="match status" value="1"/>
</dbReference>
<evidence type="ECO:0000313" key="3">
    <source>
        <dbReference type="Proteomes" id="UP000639772"/>
    </source>
</evidence>
<dbReference type="Proteomes" id="UP000639772">
    <property type="component" value="Chromosome 12"/>
</dbReference>
<feature type="compositionally biased region" description="Basic and acidic residues" evidence="1">
    <location>
        <begin position="7"/>
        <end position="36"/>
    </location>
</feature>
<protein>
    <submittedName>
        <fullName evidence="2">Uncharacterized protein</fullName>
    </submittedName>
</protein>
<dbReference type="OrthoDB" id="1939301at2759"/>
<feature type="region of interest" description="Disordered" evidence="1">
    <location>
        <begin position="1"/>
        <end position="45"/>
    </location>
</feature>
<dbReference type="PANTHER" id="PTHR34212">
    <property type="entry name" value="OS02G0104200 PROTEIN"/>
    <property type="match status" value="1"/>
</dbReference>
<comment type="caution">
    <text evidence="2">The sequence shown here is derived from an EMBL/GenBank/DDBJ whole genome shotgun (WGS) entry which is preliminary data.</text>
</comment>
<gene>
    <name evidence="2" type="ORF">HPP92_021903</name>
</gene>
<evidence type="ECO:0000256" key="1">
    <source>
        <dbReference type="SAM" id="MobiDB-lite"/>
    </source>
</evidence>
<reference evidence="2 3" key="1">
    <citation type="journal article" date="2020" name="Nat. Food">
        <title>A phased Vanilla planifolia genome enables genetic improvement of flavour and production.</title>
        <authorList>
            <person name="Hasing T."/>
            <person name="Tang H."/>
            <person name="Brym M."/>
            <person name="Khazi F."/>
            <person name="Huang T."/>
            <person name="Chambers A.H."/>
        </authorList>
    </citation>
    <scope>NUCLEOTIDE SEQUENCE [LARGE SCALE GENOMIC DNA]</scope>
    <source>
        <tissue evidence="2">Leaf</tissue>
    </source>
</reference>
<name>A0A835PUC0_VANPL</name>
<dbReference type="AlphaFoldDB" id="A0A835PUC0"/>
<proteinExistence type="predicted"/>
<evidence type="ECO:0000313" key="2">
    <source>
        <dbReference type="EMBL" id="KAG0458775.1"/>
    </source>
</evidence>
<sequence>MDPNMEGLRDPYKDASGTEKEEKKQAKDEADRLKQAEKKKRRLEKAIATSAAIRSELEKKKLKEKEYLERLDVEGAAIAESVALHVLVGEDSDESCNITPSNNRRFSSFDSSHDRSIFMDHYNLAKHSVVLGRISTTYGYRNKWNGSINEMPISPNLYCRHLHSPFLEGMRGGEEASASADQIAADVVSSLRIADTSQIQFPAQNTATNLMNRMVAGHDFDSLFNTHGNS</sequence>
<organism evidence="2 3">
    <name type="scientific">Vanilla planifolia</name>
    <name type="common">Vanilla</name>
    <dbReference type="NCBI Taxonomy" id="51239"/>
    <lineage>
        <taxon>Eukaryota</taxon>
        <taxon>Viridiplantae</taxon>
        <taxon>Streptophyta</taxon>
        <taxon>Embryophyta</taxon>
        <taxon>Tracheophyta</taxon>
        <taxon>Spermatophyta</taxon>
        <taxon>Magnoliopsida</taxon>
        <taxon>Liliopsida</taxon>
        <taxon>Asparagales</taxon>
        <taxon>Orchidaceae</taxon>
        <taxon>Vanilloideae</taxon>
        <taxon>Vanilleae</taxon>
        <taxon>Vanilla</taxon>
    </lineage>
</organism>